<proteinExistence type="predicted"/>
<evidence type="ECO:0000313" key="9">
    <source>
        <dbReference type="Proteomes" id="UP000051020"/>
    </source>
</evidence>
<reference evidence="8 9" key="1">
    <citation type="journal article" date="2015" name="Genome Announc.">
        <title>Expanding the biotechnology potential of lactobacilli through comparative genomics of 213 strains and associated genera.</title>
        <authorList>
            <person name="Sun Z."/>
            <person name="Harris H.M."/>
            <person name="McCann A."/>
            <person name="Guo C."/>
            <person name="Argimon S."/>
            <person name="Zhang W."/>
            <person name="Yang X."/>
            <person name="Jeffery I.B."/>
            <person name="Cooney J.C."/>
            <person name="Kagawa T.F."/>
            <person name="Liu W."/>
            <person name="Song Y."/>
            <person name="Salvetti E."/>
            <person name="Wrobel A."/>
            <person name="Rasinkangas P."/>
            <person name="Parkhill J."/>
            <person name="Rea M.C."/>
            <person name="O'Sullivan O."/>
            <person name="Ritari J."/>
            <person name="Douillard F.P."/>
            <person name="Paul Ross R."/>
            <person name="Yang R."/>
            <person name="Briner A.E."/>
            <person name="Felis G.E."/>
            <person name="de Vos W.M."/>
            <person name="Barrangou R."/>
            <person name="Klaenhammer T.R."/>
            <person name="Caufield P.W."/>
            <person name="Cui Y."/>
            <person name="Zhang H."/>
            <person name="O'Toole P.W."/>
        </authorList>
    </citation>
    <scope>NUCLEOTIDE SEQUENCE [LARGE SCALE GENOMIC DNA]</scope>
    <source>
        <strain evidence="8 9">DSM 20314</strain>
    </source>
</reference>
<dbReference type="InterPro" id="IPR052031">
    <property type="entry name" value="Membrane_Transporter-Flippase"/>
</dbReference>
<dbReference type="CDD" id="cd13138">
    <property type="entry name" value="MATE_yoeA_like"/>
    <property type="match status" value="1"/>
</dbReference>
<dbReference type="InterPro" id="IPR002528">
    <property type="entry name" value="MATE_fam"/>
</dbReference>
<protein>
    <submittedName>
        <fullName evidence="8">Cation efflux protein</fullName>
    </submittedName>
</protein>
<dbReference type="GO" id="GO:0005886">
    <property type="term" value="C:plasma membrane"/>
    <property type="evidence" value="ECO:0007669"/>
    <property type="project" value="UniProtKB-SubCell"/>
</dbReference>
<feature type="transmembrane region" description="Helical" evidence="7">
    <location>
        <begin position="33"/>
        <end position="51"/>
    </location>
</feature>
<feature type="transmembrane region" description="Helical" evidence="7">
    <location>
        <begin position="301"/>
        <end position="318"/>
    </location>
</feature>
<evidence type="ECO:0000256" key="7">
    <source>
        <dbReference type="SAM" id="Phobius"/>
    </source>
</evidence>
<feature type="transmembrane region" description="Helical" evidence="7">
    <location>
        <begin position="112"/>
        <end position="134"/>
    </location>
</feature>
<accession>A0A837RCQ9</accession>
<dbReference type="PIRSF" id="PIRSF006603">
    <property type="entry name" value="DinF"/>
    <property type="match status" value="1"/>
</dbReference>
<dbReference type="AlphaFoldDB" id="A0A837RCQ9"/>
<feature type="transmembrane region" description="Helical" evidence="7">
    <location>
        <begin position="440"/>
        <end position="457"/>
    </location>
</feature>
<dbReference type="EMBL" id="AZCU01000003">
    <property type="protein sequence ID" value="KRK26307.1"/>
    <property type="molecule type" value="Genomic_DNA"/>
</dbReference>
<dbReference type="PANTHER" id="PTHR43549">
    <property type="entry name" value="MULTIDRUG RESISTANCE PROTEIN YPNP-RELATED"/>
    <property type="match status" value="1"/>
</dbReference>
<gene>
    <name evidence="8" type="ORF">FD24_GL002035</name>
</gene>
<keyword evidence="6 7" id="KW-0472">Membrane</keyword>
<organism evidence="8 9">
    <name type="scientific">Lactiplantibacillus pentosus DSM 20314</name>
    <dbReference type="NCBI Taxonomy" id="1423791"/>
    <lineage>
        <taxon>Bacteria</taxon>
        <taxon>Bacillati</taxon>
        <taxon>Bacillota</taxon>
        <taxon>Bacilli</taxon>
        <taxon>Lactobacillales</taxon>
        <taxon>Lactobacillaceae</taxon>
        <taxon>Lactiplantibacillus</taxon>
    </lineage>
</organism>
<name>A0A837RCQ9_LACPE</name>
<feature type="transmembrane region" description="Helical" evidence="7">
    <location>
        <begin position="415"/>
        <end position="434"/>
    </location>
</feature>
<comment type="subcellular location">
    <subcellularLocation>
        <location evidence="1">Cell membrane</location>
        <topology evidence="1">Multi-pass membrane protein</topology>
    </subcellularLocation>
</comment>
<feature type="transmembrane region" description="Helical" evidence="7">
    <location>
        <begin position="154"/>
        <end position="172"/>
    </location>
</feature>
<keyword evidence="3" id="KW-1003">Cell membrane</keyword>
<feature type="transmembrane region" description="Helical" evidence="7">
    <location>
        <begin position="212"/>
        <end position="234"/>
    </location>
</feature>
<dbReference type="NCBIfam" id="TIGR00797">
    <property type="entry name" value="matE"/>
    <property type="match status" value="1"/>
</dbReference>
<keyword evidence="5 7" id="KW-1133">Transmembrane helix</keyword>
<feature type="transmembrane region" description="Helical" evidence="7">
    <location>
        <begin position="255"/>
        <end position="281"/>
    </location>
</feature>
<comment type="caution">
    <text evidence="8">The sequence shown here is derived from an EMBL/GenBank/DDBJ whole genome shotgun (WGS) entry which is preliminary data.</text>
</comment>
<dbReference type="Proteomes" id="UP000051020">
    <property type="component" value="Unassembled WGS sequence"/>
</dbReference>
<evidence type="ECO:0000256" key="2">
    <source>
        <dbReference type="ARBA" id="ARBA00022448"/>
    </source>
</evidence>
<dbReference type="Pfam" id="PF01554">
    <property type="entry name" value="MatE"/>
    <property type="match status" value="2"/>
</dbReference>
<feature type="transmembrane region" description="Helical" evidence="7">
    <location>
        <begin position="338"/>
        <end position="356"/>
    </location>
</feature>
<feature type="transmembrane region" description="Helical" evidence="7">
    <location>
        <begin position="376"/>
        <end position="394"/>
    </location>
</feature>
<dbReference type="InterPro" id="IPR048279">
    <property type="entry name" value="MdtK-like"/>
</dbReference>
<keyword evidence="4 7" id="KW-0812">Transmembrane</keyword>
<keyword evidence="2" id="KW-0813">Transport</keyword>
<evidence type="ECO:0000256" key="5">
    <source>
        <dbReference type="ARBA" id="ARBA00022989"/>
    </source>
</evidence>
<evidence type="ECO:0000256" key="3">
    <source>
        <dbReference type="ARBA" id="ARBA00022475"/>
    </source>
</evidence>
<dbReference type="GO" id="GO:0042910">
    <property type="term" value="F:xenobiotic transmembrane transporter activity"/>
    <property type="evidence" value="ECO:0007669"/>
    <property type="project" value="InterPro"/>
</dbReference>
<feature type="transmembrane region" description="Helical" evidence="7">
    <location>
        <begin position="184"/>
        <end position="206"/>
    </location>
</feature>
<evidence type="ECO:0000256" key="6">
    <source>
        <dbReference type="ARBA" id="ARBA00023136"/>
    </source>
</evidence>
<feature type="transmembrane region" description="Helical" evidence="7">
    <location>
        <begin position="79"/>
        <end position="100"/>
    </location>
</feature>
<sequence>MFGQQENDYKQAILINERSAEMNDLTKGKPLKLIFWFTIPLLIGNIFQQFYSLSDTLIVGQTLGVKALAAVGSTGSVQFLIIGFAQGLTAGLSILTAQHFGARDFKAVRRSFAISIVVSLIVGIILTVLSLIFVDHILLLMQTPTDIIADARTFLQIMLGGMLAPIGFNLLSNIIRALGDSRTPLWFLIISALINIGLELLFILVFKWGIAGASWATILAQAIATLMCVVYIMVKVPILHIGWRHFKLVWAEVRAHLNVALPMAFQMSIIAIGTIVLQAALNSLGTNSVAATTAAQKIDQLATQPLMSFGVTMATFAAQNYGAHKYERIITGVKQTMWLSGSFSVVAGLIEIIWGKQLVGFFVGHQDVAVLNLSQTYFNVIGSTYLLLSMLFIMRNTLQGLGRSAIPTLAGAAELFMRVFAALILVRLLGYAGACSSEPLAWLGSCAVLLPAYIKSVRDLRRQERMTTVVAEEPTPILADSDKP</sequence>
<dbReference type="GO" id="GO:0015297">
    <property type="term" value="F:antiporter activity"/>
    <property type="evidence" value="ECO:0007669"/>
    <property type="project" value="InterPro"/>
</dbReference>
<evidence type="ECO:0000313" key="8">
    <source>
        <dbReference type="EMBL" id="KRK26307.1"/>
    </source>
</evidence>
<evidence type="ECO:0000256" key="1">
    <source>
        <dbReference type="ARBA" id="ARBA00004651"/>
    </source>
</evidence>
<dbReference type="PANTHER" id="PTHR43549:SF3">
    <property type="entry name" value="MULTIDRUG RESISTANCE PROTEIN YPNP-RELATED"/>
    <property type="match status" value="1"/>
</dbReference>
<evidence type="ECO:0000256" key="4">
    <source>
        <dbReference type="ARBA" id="ARBA00022692"/>
    </source>
</evidence>